<gene>
    <name evidence="2" type="ORF">PV07_09588</name>
</gene>
<dbReference type="GeneID" id="27348782"/>
<dbReference type="OrthoDB" id="3903581at2759"/>
<sequence length="1057" mass="116785">MMAVAPEPLQSSLPVIGSVRKALSPFELLITCNPPILESLLAQVPTETIFRLYQTSPYLRDFFSKSPTSWRYISWRLHQPAVTTATVGVNAAGNGPRQSSNYALDQIILTVINPFSTRLVSLELDNTAVSGTTLTSTVLILRRETLRHVSVRGCKNVSLKYHINPWLQMHALARESPDTRGPPGFETLALKSLYTYRCRHHRRRPYLPSSLARKESDSEPTHELVLTCHKLGIWTDTAWCTTPGARCYRRRGYVKLRMPQDPREVWVVYDRLWRSRNWMGPLEQPKTYTFSKKRKRDCRSWEVDEEGMNGEAMGTGPEGKTTPAHLRASHRRFVENVICHNCSAEILERCEQCSVMMHCVGCRKTLCASCAFDRPYLRNKNAPEEERNRFWWAPGCAVSPCSMQDQDLPPNGAANGNQNTNANTLPNIKFKWCCTEPVFSGGGGITFSNSANRDSDRIRAAPLPIGQGWEDPEFLRDPPSLVSYTADNIVLREGPAGRWPSINALFHTATYLSGADHPILSVPRVLCDECYGSEIWKVKCKACSTPICIKHDVGERAKARICGYRELSIEKQEFKSRQKAMKLLATLMRQRKEKETATEQGEYAEAGTTASTPKAGKAGVKSGPPFSPLSSLSVAGSVGPETPFHAEVGSSSRPMRTQLAEVDRPQRPLSPASNSTGPPSRSTSPSPSAHSITATPEPNSAPRRPARPEIDPGPSWRGCQTLFCPPSRSTPGDHRRRCTAVMKACMECKIHVCGDCANALEPPCPCKGCRSPQTEEDNSVSTNLPPNPVSSETPLFFCPNCRWERMRSGKCKRRSPAFLAARSWHSKKQKKRKDKMRKPLEARRTSVGPGGNPSSTEEAIDGLVEFFASLNTQSPSSDHPQTEASGPSRLNSGGQTGAGGNQQDIQELEDMGALARNLIHRIQRLREQFPPGSLAALALPDIHIRLEEEAEVAAGMVRRADEAARTFAREALAIQMAVELAEPHHHSVHTALASLPLPPNENSNVSGTQATFGQAEPETQGATEDAAAAPEPAEVLGEEELEDEDDRHFEERESSTD</sequence>
<feature type="compositionally biased region" description="Low complexity" evidence="1">
    <location>
        <begin position="1018"/>
        <end position="1035"/>
    </location>
</feature>
<feature type="region of interest" description="Disordered" evidence="1">
    <location>
        <begin position="871"/>
        <end position="902"/>
    </location>
</feature>
<dbReference type="Proteomes" id="UP000054466">
    <property type="component" value="Unassembled WGS sequence"/>
</dbReference>
<evidence type="ECO:0000313" key="2">
    <source>
        <dbReference type="EMBL" id="KIW26497.1"/>
    </source>
</evidence>
<name>A0A0D2AN33_9EURO</name>
<evidence type="ECO:0000256" key="1">
    <source>
        <dbReference type="SAM" id="MobiDB-lite"/>
    </source>
</evidence>
<feature type="compositionally biased region" description="Polar residues" evidence="1">
    <location>
        <begin position="871"/>
        <end position="893"/>
    </location>
</feature>
<evidence type="ECO:0000313" key="3">
    <source>
        <dbReference type="Proteomes" id="UP000054466"/>
    </source>
</evidence>
<feature type="compositionally biased region" description="Basic and acidic residues" evidence="1">
    <location>
        <begin position="1046"/>
        <end position="1057"/>
    </location>
</feature>
<dbReference type="VEuPathDB" id="FungiDB:PV07_09588"/>
<dbReference type="EMBL" id="KN847044">
    <property type="protein sequence ID" value="KIW26497.1"/>
    <property type="molecule type" value="Genomic_DNA"/>
</dbReference>
<feature type="compositionally biased region" description="Basic residues" evidence="1">
    <location>
        <begin position="824"/>
        <end position="836"/>
    </location>
</feature>
<feature type="region of interest" description="Disordered" evidence="1">
    <location>
        <begin position="996"/>
        <end position="1057"/>
    </location>
</feature>
<feature type="region of interest" description="Disordered" evidence="1">
    <location>
        <begin position="592"/>
        <end position="714"/>
    </location>
</feature>
<feature type="compositionally biased region" description="Low complexity" evidence="1">
    <location>
        <begin position="673"/>
        <end position="696"/>
    </location>
</feature>
<dbReference type="RefSeq" id="XP_016246713.1">
    <property type="nucleotide sequence ID" value="XM_016396857.1"/>
</dbReference>
<dbReference type="HOGENOM" id="CLU_005860_1_0_1"/>
<keyword evidence="3" id="KW-1185">Reference proteome</keyword>
<organism evidence="2 3">
    <name type="scientific">Cladophialophora immunda</name>
    <dbReference type="NCBI Taxonomy" id="569365"/>
    <lineage>
        <taxon>Eukaryota</taxon>
        <taxon>Fungi</taxon>
        <taxon>Dikarya</taxon>
        <taxon>Ascomycota</taxon>
        <taxon>Pezizomycotina</taxon>
        <taxon>Eurotiomycetes</taxon>
        <taxon>Chaetothyriomycetidae</taxon>
        <taxon>Chaetothyriales</taxon>
        <taxon>Herpotrichiellaceae</taxon>
        <taxon>Cladophialophora</taxon>
    </lineage>
</organism>
<feature type="compositionally biased region" description="Acidic residues" evidence="1">
    <location>
        <begin position="1036"/>
        <end position="1045"/>
    </location>
</feature>
<dbReference type="STRING" id="569365.A0A0D2AN33"/>
<accession>A0A0D2AN33</accession>
<feature type="region of interest" description="Disordered" evidence="1">
    <location>
        <begin position="822"/>
        <end position="857"/>
    </location>
</feature>
<reference evidence="2 3" key="1">
    <citation type="submission" date="2015-01" db="EMBL/GenBank/DDBJ databases">
        <title>The Genome Sequence of Cladophialophora immunda CBS83496.</title>
        <authorList>
            <consortium name="The Broad Institute Genomics Platform"/>
            <person name="Cuomo C."/>
            <person name="de Hoog S."/>
            <person name="Gorbushina A."/>
            <person name="Stielow B."/>
            <person name="Teixiera M."/>
            <person name="Abouelleil A."/>
            <person name="Chapman S.B."/>
            <person name="Priest M."/>
            <person name="Young S.K."/>
            <person name="Wortman J."/>
            <person name="Nusbaum C."/>
            <person name="Birren B."/>
        </authorList>
    </citation>
    <scope>NUCLEOTIDE SEQUENCE [LARGE SCALE GENOMIC DNA]</scope>
    <source>
        <strain evidence="2 3">CBS 83496</strain>
    </source>
</reference>
<proteinExistence type="predicted"/>
<feature type="compositionally biased region" description="Low complexity" evidence="1">
    <location>
        <begin position="622"/>
        <end position="633"/>
    </location>
</feature>
<feature type="compositionally biased region" description="Polar residues" evidence="1">
    <location>
        <begin position="1000"/>
        <end position="1012"/>
    </location>
</feature>
<dbReference type="AlphaFoldDB" id="A0A0D2AN33"/>
<protein>
    <submittedName>
        <fullName evidence="2">Uncharacterized protein</fullName>
    </submittedName>
</protein>